<organism evidence="2 3">
    <name type="scientific">Colletotrichum liriopes</name>
    <dbReference type="NCBI Taxonomy" id="708192"/>
    <lineage>
        <taxon>Eukaryota</taxon>
        <taxon>Fungi</taxon>
        <taxon>Dikarya</taxon>
        <taxon>Ascomycota</taxon>
        <taxon>Pezizomycotina</taxon>
        <taxon>Sordariomycetes</taxon>
        <taxon>Hypocreomycetidae</taxon>
        <taxon>Glomerellales</taxon>
        <taxon>Glomerellaceae</taxon>
        <taxon>Colletotrichum</taxon>
        <taxon>Colletotrichum spaethianum species complex</taxon>
    </lineage>
</organism>
<feature type="region of interest" description="Disordered" evidence="1">
    <location>
        <begin position="151"/>
        <end position="174"/>
    </location>
</feature>
<protein>
    <submittedName>
        <fullName evidence="2">Uncharacterized protein</fullName>
    </submittedName>
</protein>
<name>A0AA37GZW5_9PEZI</name>
<dbReference type="EMBL" id="BPPX01000053">
    <property type="protein sequence ID" value="GJC90423.1"/>
    <property type="molecule type" value="Genomic_DNA"/>
</dbReference>
<evidence type="ECO:0000313" key="3">
    <source>
        <dbReference type="Proteomes" id="UP001055172"/>
    </source>
</evidence>
<gene>
    <name evidence="2" type="ORF">ColLi_13261</name>
</gene>
<evidence type="ECO:0000256" key="1">
    <source>
        <dbReference type="SAM" id="MobiDB-lite"/>
    </source>
</evidence>
<evidence type="ECO:0000313" key="2">
    <source>
        <dbReference type="EMBL" id="GJC90423.1"/>
    </source>
</evidence>
<keyword evidence="3" id="KW-1185">Reference proteome</keyword>
<dbReference type="Proteomes" id="UP001055172">
    <property type="component" value="Unassembled WGS sequence"/>
</dbReference>
<sequence>MFFWQVSLSYGAGVLSKAEQADSFLVPVTSRVFLDLASRTVAIDRNDTALRKDYADERMDKDRRSKAWFLTTQYCFPKSRDAFNVVSTVGSNRHDDDDDNAGDYNGFRYFSAPRTPSIRVNALSLTSRQFRLTPIRTAAFEADFGRAVREEGAHDAESWKQQQQRQRQKPAPTS</sequence>
<reference evidence="2 3" key="1">
    <citation type="submission" date="2021-07" db="EMBL/GenBank/DDBJ databases">
        <title>Genome data of Colletotrichum spaethianum.</title>
        <authorList>
            <person name="Utami Y.D."/>
            <person name="Hiruma K."/>
        </authorList>
    </citation>
    <scope>NUCLEOTIDE SEQUENCE [LARGE SCALE GENOMIC DNA]</scope>
    <source>
        <strain evidence="2 3">MAFF 242679</strain>
    </source>
</reference>
<dbReference type="AlphaFoldDB" id="A0AA37GZW5"/>
<accession>A0AA37GZW5</accession>
<proteinExistence type="predicted"/>
<comment type="caution">
    <text evidence="2">The sequence shown here is derived from an EMBL/GenBank/DDBJ whole genome shotgun (WGS) entry which is preliminary data.</text>
</comment>